<dbReference type="InterPro" id="IPR010985">
    <property type="entry name" value="Ribbon_hlx_hlx"/>
</dbReference>
<organism evidence="3 4">
    <name type="scientific">Sulfolobus acidocaldarius</name>
    <dbReference type="NCBI Taxonomy" id="2285"/>
    <lineage>
        <taxon>Archaea</taxon>
        <taxon>Thermoproteota</taxon>
        <taxon>Thermoprotei</taxon>
        <taxon>Sulfolobales</taxon>
        <taxon>Sulfolobaceae</taxon>
        <taxon>Sulfolobus</taxon>
    </lineage>
</organism>
<dbReference type="CDD" id="cd22231">
    <property type="entry name" value="RHH_NikR_HicB-like"/>
    <property type="match status" value="1"/>
</dbReference>
<proteinExistence type="predicted"/>
<dbReference type="SUPFAM" id="SSF47598">
    <property type="entry name" value="Ribbon-helix-helix"/>
    <property type="match status" value="1"/>
</dbReference>
<dbReference type="RefSeq" id="WP_011277384.1">
    <property type="nucleotide sequence ID" value="NZ_BHWZ01000001.1"/>
</dbReference>
<gene>
    <name evidence="2" type="ORF">ATY89_03940</name>
    <name evidence="3" type="ORF">ATZ20_06965</name>
</gene>
<protein>
    <submittedName>
        <fullName evidence="3">CopG family transcriptional regulator</fullName>
    </submittedName>
</protein>
<dbReference type="EMBL" id="CP013695">
    <property type="protein sequence ID" value="ALU31897.1"/>
    <property type="molecule type" value="Genomic_DNA"/>
</dbReference>
<dbReference type="GO" id="GO:0006355">
    <property type="term" value="P:regulation of DNA-templated transcription"/>
    <property type="evidence" value="ECO:0007669"/>
    <property type="project" value="InterPro"/>
</dbReference>
<dbReference type="Pfam" id="PF01402">
    <property type="entry name" value="RHH_1"/>
    <property type="match status" value="1"/>
</dbReference>
<evidence type="ECO:0000313" key="2">
    <source>
        <dbReference type="EMBL" id="ALU29172.1"/>
    </source>
</evidence>
<dbReference type="AlphaFoldDB" id="A0A0U3GT88"/>
<evidence type="ECO:0000259" key="1">
    <source>
        <dbReference type="Pfam" id="PF01402"/>
    </source>
</evidence>
<dbReference type="Proteomes" id="UP000060043">
    <property type="component" value="Chromosome"/>
</dbReference>
<dbReference type="Gene3D" id="1.10.1220.10">
    <property type="entry name" value="Met repressor-like"/>
    <property type="match status" value="1"/>
</dbReference>
<dbReference type="OrthoDB" id="36944at2157"/>
<dbReference type="GeneID" id="14551001"/>
<name>A0A0U3GT88_9CREN</name>
<evidence type="ECO:0000313" key="4">
    <source>
        <dbReference type="Proteomes" id="UP000060043"/>
    </source>
</evidence>
<dbReference type="Proteomes" id="UP000065473">
    <property type="component" value="Chromosome"/>
</dbReference>
<dbReference type="InterPro" id="IPR002145">
    <property type="entry name" value="CopG"/>
</dbReference>
<accession>A0A0U3GT88</accession>
<sequence length="49" mass="5842">MRVINFKAEEDLVSKLDLYAINKRVSRSEIIREALQKFLEAEEGWSKWT</sequence>
<feature type="domain" description="Ribbon-helix-helix protein CopG" evidence="1">
    <location>
        <begin position="3"/>
        <end position="42"/>
    </location>
</feature>
<reference evidence="4 5" key="1">
    <citation type="submission" date="2015-12" db="EMBL/GenBank/DDBJ databases">
        <title>A stable core within a dynamic pangenome in Sulfolobus acidocaldarius.</title>
        <authorList>
            <person name="Anderson R."/>
            <person name="Kouris A."/>
            <person name="Seward C."/>
            <person name="Campbell K."/>
            <person name="Whitaker R."/>
        </authorList>
    </citation>
    <scope>NUCLEOTIDE SEQUENCE [LARGE SCALE GENOMIC DNA]</scope>
    <source>
        <strain evidence="2 5">GG12-C01-09</strain>
        <strain evidence="3 4">NG05B_CO5_07</strain>
    </source>
</reference>
<evidence type="ECO:0000313" key="3">
    <source>
        <dbReference type="EMBL" id="ALU31897.1"/>
    </source>
</evidence>
<evidence type="ECO:0000313" key="5">
    <source>
        <dbReference type="Proteomes" id="UP000065473"/>
    </source>
</evidence>
<dbReference type="InterPro" id="IPR013321">
    <property type="entry name" value="Arc_rbn_hlx_hlx"/>
</dbReference>
<dbReference type="EMBL" id="CP013694">
    <property type="protein sequence ID" value="ALU29172.1"/>
    <property type="molecule type" value="Genomic_DNA"/>
</dbReference>